<dbReference type="InterPro" id="IPR016024">
    <property type="entry name" value="ARM-type_fold"/>
</dbReference>
<reference evidence="2" key="1">
    <citation type="journal article" date="2017" name="Gigascience">
        <title>The genome draft of coconut (Cocos nucifera).</title>
        <authorList>
            <person name="Xiao Y."/>
            <person name="Xu P."/>
            <person name="Fan H."/>
            <person name="Baudouin L."/>
            <person name="Xia W."/>
            <person name="Bocs S."/>
            <person name="Xu J."/>
            <person name="Li Q."/>
            <person name="Guo A."/>
            <person name="Zhou L."/>
            <person name="Li J."/>
            <person name="Wu Y."/>
            <person name="Ma Z."/>
            <person name="Armero A."/>
            <person name="Issali A.E."/>
            <person name="Liu N."/>
            <person name="Peng M."/>
            <person name="Yang Y."/>
        </authorList>
    </citation>
    <scope>NUCLEOTIDE SEQUENCE</scope>
    <source>
        <tissue evidence="2">Spear leaf of Hainan Tall coconut</tissue>
    </source>
</reference>
<organism evidence="2 3">
    <name type="scientific">Cocos nucifera</name>
    <name type="common">Coconut palm</name>
    <dbReference type="NCBI Taxonomy" id="13894"/>
    <lineage>
        <taxon>Eukaryota</taxon>
        <taxon>Viridiplantae</taxon>
        <taxon>Streptophyta</taxon>
        <taxon>Embryophyta</taxon>
        <taxon>Tracheophyta</taxon>
        <taxon>Spermatophyta</taxon>
        <taxon>Magnoliopsida</taxon>
        <taxon>Liliopsida</taxon>
        <taxon>Arecaceae</taxon>
        <taxon>Arecoideae</taxon>
        <taxon>Cocoseae</taxon>
        <taxon>Attaleinae</taxon>
        <taxon>Cocos</taxon>
    </lineage>
</organism>
<dbReference type="SMART" id="SM00185">
    <property type="entry name" value="ARM"/>
    <property type="match status" value="7"/>
</dbReference>
<evidence type="ECO:0000313" key="3">
    <source>
        <dbReference type="Proteomes" id="UP000797356"/>
    </source>
</evidence>
<proteinExistence type="predicted"/>
<evidence type="ECO:0000256" key="1">
    <source>
        <dbReference type="PROSITE-ProRule" id="PRU00259"/>
    </source>
</evidence>
<name>A0A8K0IYP3_COCNU</name>
<gene>
    <name evidence="2" type="ORF">COCNU_16G002360</name>
</gene>
<dbReference type="PANTHER" id="PTHR45958">
    <property type="entry name" value="RING-TYPE E3 UBIQUITIN TRANSFERASE"/>
    <property type="match status" value="1"/>
</dbReference>
<dbReference type="SUPFAM" id="SSF48371">
    <property type="entry name" value="ARM repeat"/>
    <property type="match status" value="2"/>
</dbReference>
<protein>
    <submittedName>
        <fullName evidence="2">U-box domain-containing protein 44</fullName>
    </submittedName>
</protein>
<dbReference type="PANTHER" id="PTHR45958:SF12">
    <property type="entry name" value="OS01G0948500 PROTEIN"/>
    <property type="match status" value="1"/>
</dbReference>
<reference evidence="2" key="2">
    <citation type="submission" date="2019-07" db="EMBL/GenBank/DDBJ databases">
        <authorList>
            <person name="Yang Y."/>
            <person name="Bocs S."/>
            <person name="Baudouin L."/>
        </authorList>
    </citation>
    <scope>NUCLEOTIDE SEQUENCE</scope>
    <source>
        <tissue evidence="2">Spear leaf of Hainan Tall coconut</tissue>
    </source>
</reference>
<feature type="repeat" description="ARM" evidence="1">
    <location>
        <begin position="355"/>
        <end position="397"/>
    </location>
</feature>
<dbReference type="PROSITE" id="PS50176">
    <property type="entry name" value="ARM_REPEAT"/>
    <property type="match status" value="1"/>
</dbReference>
<dbReference type="Proteomes" id="UP000797356">
    <property type="component" value="Chromosome 16"/>
</dbReference>
<dbReference type="OrthoDB" id="1683831at2759"/>
<dbReference type="InterPro" id="IPR052608">
    <property type="entry name" value="U-box_domain_protein"/>
</dbReference>
<evidence type="ECO:0000313" key="2">
    <source>
        <dbReference type="EMBL" id="KAG1371142.1"/>
    </source>
</evidence>
<dbReference type="EMBL" id="CM017887">
    <property type="protein sequence ID" value="KAG1371142.1"/>
    <property type="molecule type" value="Genomic_DNA"/>
</dbReference>
<dbReference type="Gene3D" id="1.25.10.10">
    <property type="entry name" value="Leucine-rich Repeat Variant"/>
    <property type="match status" value="3"/>
</dbReference>
<accession>A0A8K0IYP3</accession>
<dbReference type="AlphaFoldDB" id="A0A8K0IYP3"/>
<comment type="caution">
    <text evidence="2">The sequence shown here is derived from an EMBL/GenBank/DDBJ whole genome shotgun (WGS) entry which is preliminary data.</text>
</comment>
<keyword evidence="3" id="KW-1185">Reference proteome</keyword>
<dbReference type="InterPro" id="IPR000225">
    <property type="entry name" value="Armadillo"/>
</dbReference>
<dbReference type="InterPro" id="IPR011989">
    <property type="entry name" value="ARM-like"/>
</dbReference>
<sequence length="810" mass="87847">MQPPNSDTVELLSHLLDSVEETICLATDPEAETLNLTFALPVFAAFVERLAPILHGLPQPEVSETPAIRKAVETLGAELRRARVLVRSSAGSPVAVRLMEGCVRDLGRCLGLFLDAWGDALDEVKKEEIGELQREMMGVRFDGSKSVGVVDVEEDLVVRVKGGDEDELGVVLLELGILITEGLVREEGVCLIPVLLNRLASAKSDNRLKIILLLRSLAFHSDENKGRMAGIEALSSVVRSLSRDVDERRQAVGLLLDLSDIVKVRQRIGRIQGCIVMLVALLNGDDPSASCDAGKLLCALSSNTQNVLLMAEAGYFKPLVHYLKEGSDMNKILMATAISRMELTDQMRAVLGEEGSIEPLVKMFISGKLEAKLSALGALRNLSSLAENIPLLISSGIVAPLLQLLFSVTSVLMTLREPASAILASVAQSELILTNKDVAQQMLSLLNLSSPTIQLHLLQALNSIASHSKAKRARAKMKENGAVQLLLPFLTESNAEIRNIALKLLFNLSKDFAGELTEQLGETHLNILVNIISTSTSDSEKAAAVGTLSSLPVNDKKATETLTRLNLLPVLISLLGVSISASSTPTRRWLLESIAGVMIRFTVPWDKKLQKVSAAHGVIPCLVKLLSSGSVIAKSRAATSLAQLSQNSLALCKVKSPRWLCLPPSSQTFCEIHKGNCIVKNTFCLVKAGALSPLVQILEGKEREADEAVLSALATLMHDELWENGSTVLDKAAGIQALIRILEVGSLKSQEKAIWMLERIFRLPTYREQYGETAQNMLIDLAQKGDPTLKPMVAKILAHLQLLLMQSSYF</sequence>